<proteinExistence type="predicted"/>
<reference evidence="2 3" key="1">
    <citation type="submission" date="2023-08" db="EMBL/GenBank/DDBJ databases">
        <title>Black Yeasts Isolated from many extreme environments.</title>
        <authorList>
            <person name="Coleine C."/>
            <person name="Stajich J.E."/>
            <person name="Selbmann L."/>
        </authorList>
    </citation>
    <scope>NUCLEOTIDE SEQUENCE [LARGE SCALE GENOMIC DNA]</scope>
    <source>
        <strain evidence="2 3">CCFEE 5910</strain>
    </source>
</reference>
<keyword evidence="3" id="KW-1185">Reference proteome</keyword>
<organism evidence="2 3">
    <name type="scientific">Lithohypha guttulata</name>
    <dbReference type="NCBI Taxonomy" id="1690604"/>
    <lineage>
        <taxon>Eukaryota</taxon>
        <taxon>Fungi</taxon>
        <taxon>Dikarya</taxon>
        <taxon>Ascomycota</taxon>
        <taxon>Pezizomycotina</taxon>
        <taxon>Eurotiomycetes</taxon>
        <taxon>Chaetothyriomycetidae</taxon>
        <taxon>Chaetothyriales</taxon>
        <taxon>Trichomeriaceae</taxon>
        <taxon>Lithohypha</taxon>
    </lineage>
</organism>
<accession>A0AAN7YCK8</accession>
<feature type="compositionally biased region" description="Basic residues" evidence="1">
    <location>
        <begin position="257"/>
        <end position="268"/>
    </location>
</feature>
<feature type="region of interest" description="Disordered" evidence="1">
    <location>
        <begin position="38"/>
        <end position="475"/>
    </location>
</feature>
<dbReference type="Proteomes" id="UP001309876">
    <property type="component" value="Unassembled WGS sequence"/>
</dbReference>
<gene>
    <name evidence="2" type="ORF">LTR05_002780</name>
</gene>
<feature type="compositionally biased region" description="Basic and acidic residues" evidence="1">
    <location>
        <begin position="390"/>
        <end position="412"/>
    </location>
</feature>
<evidence type="ECO:0000313" key="2">
    <source>
        <dbReference type="EMBL" id="KAK5088560.1"/>
    </source>
</evidence>
<dbReference type="AlphaFoldDB" id="A0AAN7YCK8"/>
<feature type="compositionally biased region" description="Polar residues" evidence="1">
    <location>
        <begin position="77"/>
        <end position="89"/>
    </location>
</feature>
<feature type="compositionally biased region" description="Basic residues" evidence="1">
    <location>
        <begin position="191"/>
        <end position="202"/>
    </location>
</feature>
<name>A0AAN7YCK8_9EURO</name>
<feature type="compositionally biased region" description="Polar residues" evidence="1">
    <location>
        <begin position="124"/>
        <end position="133"/>
    </location>
</feature>
<sequence>MERRKYRISKISLDDRKSFWQPDEGSTLNEILQQERHAWLTASSEQPREEGTAAQKLRSPTSPSYGLEPREEMEWENTPSKQRNTSDTTILPMVDPEDYSSSRQQPKTPRMIIQKSFFKEGSMNEGSRATASTWDEPPLLSRQTSSNPLDTSSLLDESTPRTAASGRPSISSSIDVNEFKPLPVPPSTLKKTIKRFGQKLKHSHSDVDQATVRNTTHAAKSPRKGLRKSVSSWKIFNNPESEYDDTPVKEEEESRRSKNNHIAKTLRFHNRDKVQKKQHDQQQKSVLDDRKRKAEIAYAEQFGTARNKQENDEARQETQSYIYESATVRRQDPSSNQSSQKSSAAQQAQERRELLAQQTVEALMSTMAPSSNVPDASSRHSRSTSVDSVGRFESDADRTKRTSRSKLEKENQQLRAMLRNQERNHLQRSRSHSRDRSTTSNWQIHTDEKEEDTPALASTKVHNTRQHSSQSAAPSTILDESYYQLMETSPGSQNLRKSNGTLKVAGTAELSSFLDHCR</sequence>
<feature type="compositionally biased region" description="Low complexity" evidence="1">
    <location>
        <begin position="334"/>
        <end position="348"/>
    </location>
</feature>
<protein>
    <submittedName>
        <fullName evidence="2">Uncharacterized protein</fullName>
    </submittedName>
</protein>
<feature type="compositionally biased region" description="Basic and acidic residues" evidence="1">
    <location>
        <begin position="246"/>
        <end position="256"/>
    </location>
</feature>
<feature type="compositionally biased region" description="Basic and acidic residues" evidence="1">
    <location>
        <begin position="307"/>
        <end position="316"/>
    </location>
</feature>
<evidence type="ECO:0000256" key="1">
    <source>
        <dbReference type="SAM" id="MobiDB-lite"/>
    </source>
</evidence>
<dbReference type="EMBL" id="JAVRRJ010000002">
    <property type="protein sequence ID" value="KAK5088560.1"/>
    <property type="molecule type" value="Genomic_DNA"/>
</dbReference>
<evidence type="ECO:0000313" key="3">
    <source>
        <dbReference type="Proteomes" id="UP001309876"/>
    </source>
</evidence>
<feature type="compositionally biased region" description="Polar residues" evidence="1">
    <location>
        <begin position="229"/>
        <end position="240"/>
    </location>
</feature>
<feature type="compositionally biased region" description="Basic and acidic residues" evidence="1">
    <location>
        <begin position="269"/>
        <end position="295"/>
    </location>
</feature>
<feature type="compositionally biased region" description="Polar residues" evidence="1">
    <location>
        <begin position="141"/>
        <end position="175"/>
    </location>
</feature>
<comment type="caution">
    <text evidence="2">The sequence shown here is derived from an EMBL/GenBank/DDBJ whole genome shotgun (WGS) entry which is preliminary data.</text>
</comment>